<feature type="region of interest" description="Disordered" evidence="1">
    <location>
        <begin position="1"/>
        <end position="20"/>
    </location>
</feature>
<reference evidence="2" key="1">
    <citation type="journal article" date="2011" name="Plant Physiol.">
        <title>Comprehensive sequence analysis of 24,783 barley full-length cDNAs derived from 12 clone libraries.</title>
        <authorList>
            <person name="Matsumoto T."/>
            <person name="Tanaka T."/>
            <person name="Sakai H."/>
            <person name="Amano N."/>
            <person name="Kanamori H."/>
            <person name="Kurita K."/>
            <person name="Kikuta A."/>
            <person name="Kamiya K."/>
            <person name="Yamamoto M."/>
            <person name="Ikawa H."/>
            <person name="Fujii N."/>
            <person name="Hori K."/>
            <person name="Itoh T."/>
            <person name="Sato K."/>
        </authorList>
    </citation>
    <scope>NUCLEOTIDE SEQUENCE</scope>
    <source>
        <tissue evidence="2">Seed</tissue>
    </source>
</reference>
<dbReference type="EMBL" id="AK374609">
    <property type="protein sequence ID" value="BAK05805.1"/>
    <property type="molecule type" value="mRNA"/>
</dbReference>
<accession>F2EEN3</accession>
<name>F2EEN3_HORVV</name>
<evidence type="ECO:0000256" key="1">
    <source>
        <dbReference type="SAM" id="MobiDB-lite"/>
    </source>
</evidence>
<organism evidence="2">
    <name type="scientific">Hordeum vulgare subsp. vulgare</name>
    <name type="common">Domesticated barley</name>
    <dbReference type="NCBI Taxonomy" id="112509"/>
    <lineage>
        <taxon>Eukaryota</taxon>
        <taxon>Viridiplantae</taxon>
        <taxon>Streptophyta</taxon>
        <taxon>Embryophyta</taxon>
        <taxon>Tracheophyta</taxon>
        <taxon>Spermatophyta</taxon>
        <taxon>Magnoliopsida</taxon>
        <taxon>Liliopsida</taxon>
        <taxon>Poales</taxon>
        <taxon>Poaceae</taxon>
        <taxon>BOP clade</taxon>
        <taxon>Pooideae</taxon>
        <taxon>Triticodae</taxon>
        <taxon>Triticeae</taxon>
        <taxon>Hordeinae</taxon>
        <taxon>Hordeum</taxon>
    </lineage>
</organism>
<proteinExistence type="evidence at transcript level"/>
<dbReference type="AlphaFoldDB" id="F2EEN3"/>
<sequence>MFTDYRQRANEQGNIHDINMAISQRQGTAAHVMDAEY</sequence>
<evidence type="ECO:0000313" key="2">
    <source>
        <dbReference type="EMBL" id="BAK05805.1"/>
    </source>
</evidence>
<protein>
    <submittedName>
        <fullName evidence="2">Predicted protein</fullName>
    </submittedName>
</protein>